<accession>I0WKV4</accession>
<dbReference type="PATRIC" id="fig|1165867.3.peg.5288"/>
<dbReference type="EMBL" id="AJJH01000141">
    <property type="protein sequence ID" value="EID77020.1"/>
    <property type="molecule type" value="Genomic_DNA"/>
</dbReference>
<dbReference type="AlphaFoldDB" id="I0WKV4"/>
<comment type="caution">
    <text evidence="1">The sequence shown here is derived from an EMBL/GenBank/DDBJ whole genome shotgun (WGS) entry which is preliminary data.</text>
</comment>
<name>I0WKV4_RHOOP</name>
<evidence type="ECO:0000313" key="2">
    <source>
        <dbReference type="Proteomes" id="UP000006447"/>
    </source>
</evidence>
<gene>
    <name evidence="1" type="ORF">W59_25886</name>
</gene>
<proteinExistence type="predicted"/>
<organism evidence="1 2">
    <name type="scientific">Rhodococcus opacus RKJ300 = JCM 13270</name>
    <dbReference type="NCBI Taxonomy" id="1165867"/>
    <lineage>
        <taxon>Bacteria</taxon>
        <taxon>Bacillati</taxon>
        <taxon>Actinomycetota</taxon>
        <taxon>Actinomycetes</taxon>
        <taxon>Mycobacteriales</taxon>
        <taxon>Nocardiaceae</taxon>
        <taxon>Rhodococcus</taxon>
    </lineage>
</organism>
<protein>
    <submittedName>
        <fullName evidence="1">Uncharacterized protein</fullName>
    </submittedName>
</protein>
<reference evidence="1 2" key="1">
    <citation type="journal article" date="2012" name="J. Bacteriol.">
        <title>Draft genome sequence of the nitrophenol-degrading actinomycete Rhodococcus imtechensis RKJ300.</title>
        <authorList>
            <person name="Vikram S."/>
            <person name="Kumar S."/>
            <person name="Subramanian S."/>
            <person name="Raghava G.P."/>
        </authorList>
    </citation>
    <scope>NUCLEOTIDE SEQUENCE [LARGE SCALE GENOMIC DNA]</scope>
    <source>
        <strain evidence="1 2">RKJ300</strain>
    </source>
</reference>
<dbReference type="Proteomes" id="UP000006447">
    <property type="component" value="Unassembled WGS sequence"/>
</dbReference>
<evidence type="ECO:0000313" key="1">
    <source>
        <dbReference type="EMBL" id="EID77020.1"/>
    </source>
</evidence>
<sequence>MPGQASHRSLSSDEAFAVITVEAVENLDGDHAIQRSLYAPVHRAEAAASHLVGVMKPIVLFSSSEATGETTLRSGPAGSTFAISEA</sequence>